<name>A0AAV4GP94_9GAST</name>
<sequence>MSECIKGIQLLEERELLQSLCHQGEKPTVFGRGLPSEGSATGLRLVRFLVWCSGLGSSHGVRKGNCEWAKYCNAAETLALTVLIQVLLLFGQLCM</sequence>
<dbReference type="Proteomes" id="UP000762676">
    <property type="component" value="Unassembled WGS sequence"/>
</dbReference>
<dbReference type="EMBL" id="BMAT01008510">
    <property type="protein sequence ID" value="GFR86748.1"/>
    <property type="molecule type" value="Genomic_DNA"/>
</dbReference>
<comment type="caution">
    <text evidence="1">The sequence shown here is derived from an EMBL/GenBank/DDBJ whole genome shotgun (WGS) entry which is preliminary data.</text>
</comment>
<evidence type="ECO:0000313" key="2">
    <source>
        <dbReference type="Proteomes" id="UP000762676"/>
    </source>
</evidence>
<gene>
    <name evidence="1" type="ORF">ElyMa_004206400</name>
</gene>
<accession>A0AAV4GP94</accession>
<reference evidence="1 2" key="1">
    <citation type="journal article" date="2021" name="Elife">
        <title>Chloroplast acquisition without the gene transfer in kleptoplastic sea slugs, Plakobranchus ocellatus.</title>
        <authorList>
            <person name="Maeda T."/>
            <person name="Takahashi S."/>
            <person name="Yoshida T."/>
            <person name="Shimamura S."/>
            <person name="Takaki Y."/>
            <person name="Nagai Y."/>
            <person name="Toyoda A."/>
            <person name="Suzuki Y."/>
            <person name="Arimoto A."/>
            <person name="Ishii H."/>
            <person name="Satoh N."/>
            <person name="Nishiyama T."/>
            <person name="Hasebe M."/>
            <person name="Maruyama T."/>
            <person name="Minagawa J."/>
            <person name="Obokata J."/>
            <person name="Shigenobu S."/>
        </authorList>
    </citation>
    <scope>NUCLEOTIDE SEQUENCE [LARGE SCALE GENOMIC DNA]</scope>
</reference>
<keyword evidence="2" id="KW-1185">Reference proteome</keyword>
<proteinExistence type="predicted"/>
<organism evidence="1 2">
    <name type="scientific">Elysia marginata</name>
    <dbReference type="NCBI Taxonomy" id="1093978"/>
    <lineage>
        <taxon>Eukaryota</taxon>
        <taxon>Metazoa</taxon>
        <taxon>Spiralia</taxon>
        <taxon>Lophotrochozoa</taxon>
        <taxon>Mollusca</taxon>
        <taxon>Gastropoda</taxon>
        <taxon>Heterobranchia</taxon>
        <taxon>Euthyneura</taxon>
        <taxon>Panpulmonata</taxon>
        <taxon>Sacoglossa</taxon>
        <taxon>Placobranchoidea</taxon>
        <taxon>Plakobranchidae</taxon>
        <taxon>Elysia</taxon>
    </lineage>
</organism>
<dbReference type="AlphaFoldDB" id="A0AAV4GP94"/>
<evidence type="ECO:0000313" key="1">
    <source>
        <dbReference type="EMBL" id="GFR86748.1"/>
    </source>
</evidence>
<protein>
    <submittedName>
        <fullName evidence="1">Uncharacterized protein</fullName>
    </submittedName>
</protein>